<keyword evidence="4" id="KW-0808">Transferase</keyword>
<feature type="transmembrane region" description="Helical" evidence="8">
    <location>
        <begin position="69"/>
        <end position="87"/>
    </location>
</feature>
<reference evidence="10 12" key="1">
    <citation type="submission" date="2017-09" db="EMBL/GenBank/DDBJ databases">
        <authorList>
            <person name="Thomas P."/>
            <person name="Seyboldt C."/>
        </authorList>
    </citation>
    <scope>NUCLEOTIDE SEQUENCE [LARGE SCALE GENOMIC DNA]</scope>
    <source>
        <strain evidence="10 12">DSM 7534</strain>
    </source>
</reference>
<gene>
    <name evidence="10" type="ORF">CP523_06725</name>
    <name evidence="11" type="ORF">NH397_15040</name>
</gene>
<keyword evidence="2" id="KW-1003">Cell membrane</keyword>
<evidence type="ECO:0000256" key="8">
    <source>
        <dbReference type="SAM" id="Phobius"/>
    </source>
</evidence>
<proteinExistence type="predicted"/>
<keyword evidence="13" id="KW-1185">Reference proteome</keyword>
<feature type="transmembrane region" description="Helical" evidence="8">
    <location>
        <begin position="400"/>
        <end position="419"/>
    </location>
</feature>
<evidence type="ECO:0000313" key="11">
    <source>
        <dbReference type="EMBL" id="USS00766.1"/>
    </source>
</evidence>
<dbReference type="KEGG" id="csep:CP523_06725"/>
<dbReference type="InterPro" id="IPR050297">
    <property type="entry name" value="LipidA_mod_glycosyltrf_83"/>
</dbReference>
<feature type="transmembrane region" description="Helical" evidence="8">
    <location>
        <begin position="176"/>
        <end position="195"/>
    </location>
</feature>
<evidence type="ECO:0000259" key="9">
    <source>
        <dbReference type="Pfam" id="PF13231"/>
    </source>
</evidence>
<dbReference type="GeneID" id="303560366"/>
<evidence type="ECO:0000256" key="3">
    <source>
        <dbReference type="ARBA" id="ARBA00022676"/>
    </source>
</evidence>
<feature type="transmembrane region" description="Helical" evidence="8">
    <location>
        <begin position="120"/>
        <end position="138"/>
    </location>
</feature>
<dbReference type="OrthoDB" id="2787520at2"/>
<evidence type="ECO:0000313" key="10">
    <source>
        <dbReference type="EMBL" id="AYE34185.1"/>
    </source>
</evidence>
<keyword evidence="3" id="KW-0328">Glycosyltransferase</keyword>
<keyword evidence="7 8" id="KW-0472">Membrane</keyword>
<keyword evidence="5 8" id="KW-0812">Transmembrane</keyword>
<feature type="transmembrane region" description="Helical" evidence="8">
    <location>
        <begin position="224"/>
        <end position="257"/>
    </location>
</feature>
<dbReference type="PANTHER" id="PTHR33908">
    <property type="entry name" value="MANNOSYLTRANSFERASE YKCB-RELATED"/>
    <property type="match status" value="1"/>
</dbReference>
<name>A0A9N7PIY7_CLOSE</name>
<reference evidence="11" key="2">
    <citation type="submission" date="2022-06" db="EMBL/GenBank/DDBJ databases">
        <authorList>
            <person name="Holder M.E."/>
            <person name="Ajami N.J."/>
            <person name="Petrosino J.F."/>
        </authorList>
    </citation>
    <scope>NUCLEOTIDE SEQUENCE</scope>
    <source>
        <strain evidence="11">RMA 8861</strain>
    </source>
</reference>
<evidence type="ECO:0000256" key="4">
    <source>
        <dbReference type="ARBA" id="ARBA00022679"/>
    </source>
</evidence>
<feature type="transmembrane region" description="Helical" evidence="8">
    <location>
        <begin position="431"/>
        <end position="449"/>
    </location>
</feature>
<evidence type="ECO:0000313" key="13">
    <source>
        <dbReference type="Proteomes" id="UP001055437"/>
    </source>
</evidence>
<keyword evidence="6 8" id="KW-1133">Transmembrane helix</keyword>
<protein>
    <submittedName>
        <fullName evidence="11">Glycosyltransferase family 39 protein</fullName>
    </submittedName>
</protein>
<dbReference type="EMBL" id="CP099799">
    <property type="protein sequence ID" value="USS00766.1"/>
    <property type="molecule type" value="Genomic_DNA"/>
</dbReference>
<dbReference type="Pfam" id="PF13231">
    <property type="entry name" value="PMT_2"/>
    <property type="match status" value="1"/>
</dbReference>
<dbReference type="RefSeq" id="WP_066679140.1">
    <property type="nucleotide sequence ID" value="NZ_CABMIZ010000066.1"/>
</dbReference>
<dbReference type="Proteomes" id="UP001055437">
    <property type="component" value="Chromosome"/>
</dbReference>
<dbReference type="EMBL" id="CP023671">
    <property type="protein sequence ID" value="AYE34185.1"/>
    <property type="molecule type" value="Genomic_DNA"/>
</dbReference>
<dbReference type="GO" id="GO:0016763">
    <property type="term" value="F:pentosyltransferase activity"/>
    <property type="evidence" value="ECO:0007669"/>
    <property type="project" value="TreeGrafter"/>
</dbReference>
<accession>A0A9N7PIY7</accession>
<organism evidence="10 12">
    <name type="scientific">Clostridium septicum</name>
    <dbReference type="NCBI Taxonomy" id="1504"/>
    <lineage>
        <taxon>Bacteria</taxon>
        <taxon>Bacillati</taxon>
        <taxon>Bacillota</taxon>
        <taxon>Clostridia</taxon>
        <taxon>Eubacteriales</taxon>
        <taxon>Clostridiaceae</taxon>
        <taxon>Clostridium</taxon>
    </lineage>
</organism>
<dbReference type="InterPro" id="IPR038731">
    <property type="entry name" value="RgtA/B/C-like"/>
</dbReference>
<feature type="transmembrane region" description="Helical" evidence="8">
    <location>
        <begin position="269"/>
        <end position="288"/>
    </location>
</feature>
<dbReference type="GO" id="GO:0009103">
    <property type="term" value="P:lipopolysaccharide biosynthetic process"/>
    <property type="evidence" value="ECO:0007669"/>
    <property type="project" value="UniProtKB-ARBA"/>
</dbReference>
<feature type="transmembrane region" description="Helical" evidence="8">
    <location>
        <begin position="36"/>
        <end position="57"/>
    </location>
</feature>
<feature type="transmembrane region" description="Helical" evidence="8">
    <location>
        <begin position="455"/>
        <end position="471"/>
    </location>
</feature>
<evidence type="ECO:0000256" key="5">
    <source>
        <dbReference type="ARBA" id="ARBA00022692"/>
    </source>
</evidence>
<dbReference type="GO" id="GO:0005886">
    <property type="term" value="C:plasma membrane"/>
    <property type="evidence" value="ECO:0007669"/>
    <property type="project" value="UniProtKB-SubCell"/>
</dbReference>
<feature type="domain" description="Glycosyltransferase RgtA/B/C/D-like" evidence="9">
    <location>
        <begin position="134"/>
        <end position="280"/>
    </location>
</feature>
<comment type="subcellular location">
    <subcellularLocation>
        <location evidence="1">Cell membrane</location>
        <topology evidence="1">Multi-pass membrane protein</topology>
    </subcellularLocation>
</comment>
<evidence type="ECO:0000256" key="7">
    <source>
        <dbReference type="ARBA" id="ARBA00023136"/>
    </source>
</evidence>
<evidence type="ECO:0000313" key="12">
    <source>
        <dbReference type="Proteomes" id="UP000280586"/>
    </source>
</evidence>
<dbReference type="PANTHER" id="PTHR33908:SF11">
    <property type="entry name" value="MEMBRANE PROTEIN"/>
    <property type="match status" value="1"/>
</dbReference>
<evidence type="ECO:0000256" key="6">
    <source>
        <dbReference type="ARBA" id="ARBA00022989"/>
    </source>
</evidence>
<sequence>MKNFKRLFSGFVTNALKVIMLVIVIGAILLAKYLKFPINMATLIQVLFLGISGIIFYKLIKSKKFNSRNVLLYVLAIGFILRLLWLLNANTVPVSDFKTMYNSGIDVLNGDFKSLHGSGYIARFPHLTMMVLYFAFMIKTFSNSILVIKMINLILSVLTIYLIYKICKEVFEKEKYALTGAFIAAIFPPMISYIGVFCTENIAIPFYLGSIYLFIKFIKKEKGLWILALSGILLSLGNLFRMVAAVTLVAYIMYIFIYYGDKVLNKIKASIVIIASFAIILLGTSFSLRATGITEFQLWRGSEPAITNVLKGINIEHNGRWNEEDAAIPELCNYDYEKMEKMSKEIIMKRLTTTPPLDLFKFYVKKFGAQWSNGDLEGVFWTIISKEDRKMIVDLENGNIPIMPTFQWIYVVIMLLAYLSLFNRKRIKNETINLFYIIFCGYGLSYLVTESQGRYAYIVSWLFIIFAVSGIEKIKTLKR</sequence>
<feature type="transmembrane region" description="Helical" evidence="8">
    <location>
        <begin position="7"/>
        <end position="30"/>
    </location>
</feature>
<evidence type="ECO:0000256" key="2">
    <source>
        <dbReference type="ARBA" id="ARBA00022475"/>
    </source>
</evidence>
<evidence type="ECO:0000256" key="1">
    <source>
        <dbReference type="ARBA" id="ARBA00004651"/>
    </source>
</evidence>
<dbReference type="Proteomes" id="UP000280586">
    <property type="component" value="Chromosome"/>
</dbReference>
<dbReference type="AlphaFoldDB" id="A0A9N7PIY7"/>
<feature type="transmembrane region" description="Helical" evidence="8">
    <location>
        <begin position="202"/>
        <end position="218"/>
    </location>
</feature>
<feature type="transmembrane region" description="Helical" evidence="8">
    <location>
        <begin position="145"/>
        <end position="164"/>
    </location>
</feature>